<comment type="function">
    <text evidence="5">Involved in chemotaxis. Part of a chemotaxis signal transduction system that modulates chemotaxis in response to various stimuli. Catalyzes the demethylation of specific methylglutamate residues introduced into the chemoreceptors (methyl-accepting chemotaxis proteins or MCP) by CheR. Also mediates the irreversible deamidation of specific glutamine residues to glutamic acid.</text>
</comment>
<feature type="active site" evidence="5 6">
    <location>
        <position position="184"/>
    </location>
</feature>
<organism evidence="10 11">
    <name type="scientific">Methanosalsum zhilinae (strain DSM 4017 / NBRC 107636 / OCM 62 / WeN5)</name>
    <name type="common">Methanohalophilus zhilinae</name>
    <dbReference type="NCBI Taxonomy" id="679901"/>
    <lineage>
        <taxon>Archaea</taxon>
        <taxon>Methanobacteriati</taxon>
        <taxon>Methanobacteriota</taxon>
        <taxon>Stenosarchaea group</taxon>
        <taxon>Methanomicrobia</taxon>
        <taxon>Methanosarcinales</taxon>
        <taxon>Methanosarcinaceae</taxon>
        <taxon>Methanosalsum</taxon>
    </lineage>
</organism>
<dbReference type="SMART" id="SM00448">
    <property type="entry name" value="REC"/>
    <property type="match status" value="1"/>
</dbReference>
<dbReference type="InterPro" id="IPR008248">
    <property type="entry name" value="CheB-like"/>
</dbReference>
<dbReference type="PIRSF" id="PIRSF000876">
    <property type="entry name" value="RR_chemtxs_CheB"/>
    <property type="match status" value="1"/>
</dbReference>
<dbReference type="Gene3D" id="3.40.50.2300">
    <property type="match status" value="1"/>
</dbReference>
<dbReference type="PROSITE" id="PS50110">
    <property type="entry name" value="RESPONSE_REGULATORY"/>
    <property type="match status" value="1"/>
</dbReference>
<dbReference type="GO" id="GO:0006935">
    <property type="term" value="P:chemotaxis"/>
    <property type="evidence" value="ECO:0007669"/>
    <property type="project" value="UniProtKB-UniRule"/>
</dbReference>
<evidence type="ECO:0000259" key="9">
    <source>
        <dbReference type="PROSITE" id="PS50122"/>
    </source>
</evidence>
<dbReference type="HOGENOM" id="CLU_000445_51_0_2"/>
<evidence type="ECO:0000256" key="4">
    <source>
        <dbReference type="ARBA" id="ARBA00048267"/>
    </source>
</evidence>
<keyword evidence="3 5" id="KW-0378">Hydrolase</keyword>
<dbReference type="RefSeq" id="WP_013897882.1">
    <property type="nucleotide sequence ID" value="NC_015676.1"/>
</dbReference>
<sequence>MTINVIVVDDSAFMRRVISDILNKDPEINVVATARNGRDAIEKIEKLRPDVVTLDVEMPVLNGLDALGYIMSECPTPVVMLSSVDERAAEITLTAFEYGAIDFIQKPSGRINPDISAVGDEICSKVKTAAYVDVNKLDFMEEHVRNNFRKQKSEGTQRDQKSENLSFSLQKPHINKKILAIGSSTGGPRALEQIIPRLPADFPAAVLVVQHMPAGFTASFSKRLDLHSMLSVREAKNGDIVKEGEVLVAPGDFHMEITEQKINGAIQGIVRLNKNPREKGVRPAVNYLFRSIAPIYGSNIVTLILTGMGSDGLEGVEAIKKMGGRSVVEDELTCVVYGMPKAIADRGLADNIIPLDNIADEIVQMFNKELRGSRN</sequence>
<dbReference type="EMBL" id="CP002101">
    <property type="protein sequence ID" value="AEH60443.1"/>
    <property type="molecule type" value="Genomic_DNA"/>
</dbReference>
<accession>F7XQE2</accession>
<dbReference type="PANTHER" id="PTHR42872:SF6">
    <property type="entry name" value="PROTEIN-GLUTAMATE METHYLESTERASE_PROTEIN-GLUTAMINE GLUTAMINASE"/>
    <property type="match status" value="1"/>
</dbReference>
<dbReference type="SUPFAM" id="SSF52738">
    <property type="entry name" value="Methylesterase CheB, C-terminal domain"/>
    <property type="match status" value="1"/>
</dbReference>
<evidence type="ECO:0000256" key="2">
    <source>
        <dbReference type="ARBA" id="ARBA00022500"/>
    </source>
</evidence>
<dbReference type="SUPFAM" id="SSF52172">
    <property type="entry name" value="CheY-like"/>
    <property type="match status" value="1"/>
</dbReference>
<dbReference type="Pfam" id="PF01339">
    <property type="entry name" value="CheB_methylest"/>
    <property type="match status" value="1"/>
</dbReference>
<dbReference type="CDD" id="cd17541">
    <property type="entry name" value="REC_CheB-like"/>
    <property type="match status" value="1"/>
</dbReference>
<evidence type="ECO:0000313" key="10">
    <source>
        <dbReference type="EMBL" id="AEH60443.1"/>
    </source>
</evidence>
<comment type="similarity">
    <text evidence="5">Belongs to the CheB family.</text>
</comment>
<gene>
    <name evidence="5" type="primary">cheB</name>
    <name evidence="10" type="ordered locus">Mzhil_0576</name>
</gene>
<evidence type="ECO:0000256" key="5">
    <source>
        <dbReference type="HAMAP-Rule" id="MF_00099"/>
    </source>
</evidence>
<dbReference type="InterPro" id="IPR035909">
    <property type="entry name" value="CheB_C"/>
</dbReference>
<evidence type="ECO:0000256" key="7">
    <source>
        <dbReference type="PROSITE-ProRule" id="PRU00169"/>
    </source>
</evidence>
<dbReference type="EC" id="3.1.1.61" evidence="5"/>
<feature type="active site" evidence="5 6">
    <location>
        <position position="311"/>
    </location>
</feature>
<comment type="catalytic activity">
    <reaction evidence="5">
        <text>L-glutaminyl-[protein] + H2O = L-glutamyl-[protein] + NH4(+)</text>
        <dbReference type="Rhea" id="RHEA:16441"/>
        <dbReference type="Rhea" id="RHEA-COMP:10207"/>
        <dbReference type="Rhea" id="RHEA-COMP:10208"/>
        <dbReference type="ChEBI" id="CHEBI:15377"/>
        <dbReference type="ChEBI" id="CHEBI:28938"/>
        <dbReference type="ChEBI" id="CHEBI:29973"/>
        <dbReference type="ChEBI" id="CHEBI:30011"/>
        <dbReference type="EC" id="3.5.1.44"/>
    </reaction>
</comment>
<dbReference type="CDD" id="cd16432">
    <property type="entry name" value="CheB_Rec"/>
    <property type="match status" value="1"/>
</dbReference>
<keyword evidence="5 7" id="KW-0597">Phosphoprotein</keyword>
<dbReference type="GO" id="GO:0008984">
    <property type="term" value="F:protein-glutamate methylesterase activity"/>
    <property type="evidence" value="ECO:0007669"/>
    <property type="project" value="UniProtKB-UniRule"/>
</dbReference>
<feature type="active site" evidence="5 6">
    <location>
        <position position="211"/>
    </location>
</feature>
<evidence type="ECO:0000256" key="3">
    <source>
        <dbReference type="ARBA" id="ARBA00022801"/>
    </source>
</evidence>
<dbReference type="STRING" id="679901.Mzhil_0576"/>
<dbReference type="GO" id="GO:0005737">
    <property type="term" value="C:cytoplasm"/>
    <property type="evidence" value="ECO:0007669"/>
    <property type="project" value="UniProtKB-SubCell"/>
</dbReference>
<comment type="PTM">
    <text evidence="5">Phosphorylated by CheA. Phosphorylation of the N-terminal regulatory domain activates the methylesterase activity.</text>
</comment>
<comment type="catalytic activity">
    <reaction evidence="4 5">
        <text>[protein]-L-glutamate 5-O-methyl ester + H2O = L-glutamyl-[protein] + methanol + H(+)</text>
        <dbReference type="Rhea" id="RHEA:23236"/>
        <dbReference type="Rhea" id="RHEA-COMP:10208"/>
        <dbReference type="Rhea" id="RHEA-COMP:10311"/>
        <dbReference type="ChEBI" id="CHEBI:15377"/>
        <dbReference type="ChEBI" id="CHEBI:15378"/>
        <dbReference type="ChEBI" id="CHEBI:17790"/>
        <dbReference type="ChEBI" id="CHEBI:29973"/>
        <dbReference type="ChEBI" id="CHEBI:82795"/>
        <dbReference type="EC" id="3.1.1.61"/>
    </reaction>
</comment>
<dbReference type="InterPro" id="IPR001789">
    <property type="entry name" value="Sig_transdc_resp-reg_receiver"/>
</dbReference>
<dbReference type="AlphaFoldDB" id="F7XQE2"/>
<dbReference type="GO" id="GO:0000156">
    <property type="term" value="F:phosphorelay response regulator activity"/>
    <property type="evidence" value="ECO:0007669"/>
    <property type="project" value="InterPro"/>
</dbReference>
<dbReference type="Proteomes" id="UP000006622">
    <property type="component" value="Chromosome"/>
</dbReference>
<dbReference type="PROSITE" id="PS50122">
    <property type="entry name" value="CHEB"/>
    <property type="match status" value="1"/>
</dbReference>
<reference evidence="10 11" key="1">
    <citation type="submission" date="2010-07" db="EMBL/GenBank/DDBJ databases">
        <title>The complete genome of Methanosalsum zhilinae DSM 4017.</title>
        <authorList>
            <consortium name="US DOE Joint Genome Institute (JGI-PGF)"/>
            <person name="Lucas S."/>
            <person name="Copeland A."/>
            <person name="Lapidus A."/>
            <person name="Glavina del Rio T."/>
            <person name="Dalin E."/>
            <person name="Tice H."/>
            <person name="Bruce D."/>
            <person name="Goodwin L."/>
            <person name="Pitluck S."/>
            <person name="Kyrpides N."/>
            <person name="Mavromatis K."/>
            <person name="Ovchinnikova G."/>
            <person name="Daligault H."/>
            <person name="Detter J.C."/>
            <person name="Han C."/>
            <person name="Tapia R."/>
            <person name="Larimer F."/>
            <person name="Land M."/>
            <person name="Hauser L."/>
            <person name="Markowitz V."/>
            <person name="Cheng J.-F."/>
            <person name="Hugenholtz P."/>
            <person name="Woyke T."/>
            <person name="Wu D."/>
            <person name="Spring S."/>
            <person name="Schueler E."/>
            <person name="Brambilla E."/>
            <person name="Klenk H.-P."/>
            <person name="Eisen J.A."/>
        </authorList>
    </citation>
    <scope>NUCLEOTIDE SEQUENCE [LARGE SCALE GENOMIC DNA]</scope>
    <source>
        <strain evidence="11">DSM 4017 / NBRC 107636 / OCM 62 / WeN5</strain>
    </source>
</reference>
<evidence type="ECO:0000313" key="11">
    <source>
        <dbReference type="Proteomes" id="UP000006622"/>
    </source>
</evidence>
<evidence type="ECO:0000259" key="8">
    <source>
        <dbReference type="PROSITE" id="PS50110"/>
    </source>
</evidence>
<dbReference type="HAMAP" id="MF_00099">
    <property type="entry name" value="CheB_chemtxs"/>
    <property type="match status" value="1"/>
</dbReference>
<protein>
    <recommendedName>
        <fullName evidence="5">Protein-glutamate methylesterase/protein-glutamine glutaminase</fullName>
        <ecNumber evidence="5">3.1.1.61</ecNumber>
        <ecNumber evidence="5">3.5.1.44</ecNumber>
    </recommendedName>
</protein>
<keyword evidence="2 5" id="KW-0145">Chemotaxis</keyword>
<dbReference type="GeneID" id="10822185"/>
<dbReference type="PANTHER" id="PTHR42872">
    <property type="entry name" value="PROTEIN-GLUTAMATE METHYLESTERASE/PROTEIN-GLUTAMINE GLUTAMINASE"/>
    <property type="match status" value="1"/>
</dbReference>
<evidence type="ECO:0000256" key="6">
    <source>
        <dbReference type="PROSITE-ProRule" id="PRU00050"/>
    </source>
</evidence>
<keyword evidence="1 5" id="KW-0963">Cytoplasm</keyword>
<dbReference type="Pfam" id="PF00072">
    <property type="entry name" value="Response_reg"/>
    <property type="match status" value="1"/>
</dbReference>
<evidence type="ECO:0000256" key="1">
    <source>
        <dbReference type="ARBA" id="ARBA00022490"/>
    </source>
</evidence>
<dbReference type="KEGG" id="mzh:Mzhil_0576"/>
<feature type="domain" description="CheB-type methylesterase" evidence="9">
    <location>
        <begin position="172"/>
        <end position="369"/>
    </location>
</feature>
<dbReference type="OrthoDB" id="2857at2157"/>
<dbReference type="NCBIfam" id="NF001965">
    <property type="entry name" value="PRK00742.1"/>
    <property type="match status" value="1"/>
</dbReference>
<dbReference type="InterPro" id="IPR011006">
    <property type="entry name" value="CheY-like_superfamily"/>
</dbReference>
<feature type="domain" description="Response regulatory" evidence="8">
    <location>
        <begin position="4"/>
        <end position="121"/>
    </location>
</feature>
<proteinExistence type="inferred from homology"/>
<dbReference type="Gene3D" id="3.40.50.180">
    <property type="entry name" value="Methylesterase CheB, C-terminal domain"/>
    <property type="match status" value="1"/>
</dbReference>
<comment type="domain">
    <text evidence="5">Contains a C-terminal catalytic domain, and an N-terminal region which modulates catalytic activity.</text>
</comment>
<dbReference type="EC" id="3.5.1.44" evidence="5"/>
<keyword evidence="11" id="KW-1185">Reference proteome</keyword>
<feature type="modified residue" description="4-aspartylphosphate" evidence="5 7">
    <location>
        <position position="55"/>
    </location>
</feature>
<dbReference type="InterPro" id="IPR000673">
    <property type="entry name" value="Sig_transdc_resp-reg_Me-estase"/>
</dbReference>
<comment type="subcellular location">
    <subcellularLocation>
        <location evidence="5">Cytoplasm</location>
    </subcellularLocation>
</comment>
<dbReference type="GO" id="GO:0050568">
    <property type="term" value="F:protein-glutamine glutaminase activity"/>
    <property type="evidence" value="ECO:0007669"/>
    <property type="project" value="UniProtKB-UniRule"/>
</dbReference>
<name>F7XQE2_METZD</name>